<keyword evidence="5 6" id="KW-0143">Chaperone</keyword>
<feature type="binding site" evidence="6">
    <location>
        <position position="171"/>
    </location>
    <ligand>
        <name>Zn(2+)</name>
        <dbReference type="ChEBI" id="CHEBI:29105"/>
        <label>2</label>
    </ligand>
</feature>
<keyword evidence="6" id="KW-0346">Stress response</keyword>
<evidence type="ECO:0000259" key="8">
    <source>
        <dbReference type="PROSITE" id="PS50076"/>
    </source>
</evidence>
<dbReference type="PRINTS" id="PR00625">
    <property type="entry name" value="JDOMAIN"/>
</dbReference>
<feature type="binding site" evidence="6">
    <location>
        <position position="168"/>
    </location>
    <ligand>
        <name>Zn(2+)</name>
        <dbReference type="ChEBI" id="CHEBI:29105"/>
        <label>2</label>
    </ligand>
</feature>
<dbReference type="GO" id="GO:0005524">
    <property type="term" value="F:ATP binding"/>
    <property type="evidence" value="ECO:0007669"/>
    <property type="project" value="InterPro"/>
</dbReference>
<comment type="subunit">
    <text evidence="6">Homodimer.</text>
</comment>
<dbReference type="PROSITE" id="PS00636">
    <property type="entry name" value="DNAJ_1"/>
    <property type="match status" value="1"/>
</dbReference>
<dbReference type="GO" id="GO:0008270">
    <property type="term" value="F:zinc ion binding"/>
    <property type="evidence" value="ECO:0007669"/>
    <property type="project" value="UniProtKB-UniRule"/>
</dbReference>
<evidence type="ECO:0000256" key="3">
    <source>
        <dbReference type="ARBA" id="ARBA00022771"/>
    </source>
</evidence>
<dbReference type="Pfam" id="PF00684">
    <property type="entry name" value="DnaJ_CXXCXGXG"/>
    <property type="match status" value="1"/>
</dbReference>
<dbReference type="GO" id="GO:0042026">
    <property type="term" value="P:protein refolding"/>
    <property type="evidence" value="ECO:0007669"/>
    <property type="project" value="TreeGrafter"/>
</dbReference>
<feature type="binding site" evidence="6">
    <location>
        <position position="154"/>
    </location>
    <ligand>
        <name>Zn(2+)</name>
        <dbReference type="ChEBI" id="CHEBI:29105"/>
        <label>1</label>
    </ligand>
</feature>
<evidence type="ECO:0000256" key="5">
    <source>
        <dbReference type="ARBA" id="ARBA00023186"/>
    </source>
</evidence>
<feature type="repeat" description="CXXCXGXG motif" evidence="6">
    <location>
        <begin position="194"/>
        <end position="201"/>
    </location>
</feature>
<comment type="subcellular location">
    <subcellularLocation>
        <location evidence="6">Cytoplasm</location>
    </subcellularLocation>
</comment>
<dbReference type="Gene3D" id="6.20.20.10">
    <property type="match status" value="2"/>
</dbReference>
<dbReference type="Pfam" id="PF00226">
    <property type="entry name" value="DnaJ"/>
    <property type="match status" value="1"/>
</dbReference>
<feature type="domain" description="J" evidence="8">
    <location>
        <begin position="4"/>
        <end position="70"/>
    </location>
</feature>
<comment type="domain">
    <text evidence="6">The J domain is necessary and sufficient to stimulate DnaK ATPase activity. Zinc center 1 plays an important role in the autonomous, DnaK-independent chaperone activity of DnaJ. Zinc center 2 is essential for interaction with DnaK and for DnaJ activity.</text>
</comment>
<feature type="zinc finger region" description="CR-type" evidence="7">
    <location>
        <begin position="141"/>
        <end position="220"/>
    </location>
</feature>
<keyword evidence="1 6" id="KW-0479">Metal-binding</keyword>
<feature type="binding site" evidence="6">
    <location>
        <position position="208"/>
    </location>
    <ligand>
        <name>Zn(2+)</name>
        <dbReference type="ChEBI" id="CHEBI:29105"/>
        <label>1</label>
    </ligand>
</feature>
<dbReference type="InterPro" id="IPR018253">
    <property type="entry name" value="DnaJ_domain_CS"/>
</dbReference>
<evidence type="ECO:0000256" key="6">
    <source>
        <dbReference type="HAMAP-Rule" id="MF_01152"/>
    </source>
</evidence>
<accession>A0A7V0Z6L1</accession>
<dbReference type="GO" id="GO:0006260">
    <property type="term" value="P:DNA replication"/>
    <property type="evidence" value="ECO:0007669"/>
    <property type="project" value="UniProtKB-KW"/>
</dbReference>
<keyword evidence="6" id="KW-0235">DNA replication</keyword>
<dbReference type="InterPro" id="IPR036410">
    <property type="entry name" value="HSP_DnaJ_Cys-rich_dom_sf"/>
</dbReference>
<dbReference type="AlphaFoldDB" id="A0A7V0Z6L1"/>
<dbReference type="InterPro" id="IPR008971">
    <property type="entry name" value="HSP40/DnaJ_pept-bd"/>
</dbReference>
<dbReference type="Gene3D" id="2.60.260.20">
    <property type="entry name" value="Urease metallochaperone UreE, N-terminal domain"/>
    <property type="match status" value="2"/>
</dbReference>
<feature type="repeat" description="CXXCXGXG motif" evidence="6">
    <location>
        <begin position="154"/>
        <end position="161"/>
    </location>
</feature>
<dbReference type="FunFam" id="1.10.287.110:FF:000034">
    <property type="entry name" value="Chaperone protein DnaJ"/>
    <property type="match status" value="1"/>
</dbReference>
<feature type="binding site" evidence="6">
    <location>
        <position position="157"/>
    </location>
    <ligand>
        <name>Zn(2+)</name>
        <dbReference type="ChEBI" id="CHEBI:29105"/>
        <label>1</label>
    </ligand>
</feature>
<dbReference type="PANTHER" id="PTHR43096">
    <property type="entry name" value="DNAJ HOMOLOG 1, MITOCHONDRIAL-RELATED"/>
    <property type="match status" value="1"/>
</dbReference>
<gene>
    <name evidence="6" type="primary">dnaJ</name>
    <name evidence="10" type="ORF">ENP86_08260</name>
</gene>
<dbReference type="Gene3D" id="1.10.287.110">
    <property type="entry name" value="DnaJ domain"/>
    <property type="match status" value="1"/>
</dbReference>
<dbReference type="InterPro" id="IPR002939">
    <property type="entry name" value="DnaJ_C"/>
</dbReference>
<comment type="caution">
    <text evidence="10">The sequence shown here is derived from an EMBL/GenBank/DDBJ whole genome shotgun (WGS) entry which is preliminary data.</text>
</comment>
<dbReference type="SUPFAM" id="SSF46565">
    <property type="entry name" value="Chaperone J-domain"/>
    <property type="match status" value="1"/>
</dbReference>
<feature type="binding site" evidence="6">
    <location>
        <position position="197"/>
    </location>
    <ligand>
        <name>Zn(2+)</name>
        <dbReference type="ChEBI" id="CHEBI:29105"/>
        <label>2</label>
    </ligand>
</feature>
<dbReference type="CDD" id="cd06257">
    <property type="entry name" value="DnaJ"/>
    <property type="match status" value="1"/>
</dbReference>
<evidence type="ECO:0000313" key="10">
    <source>
        <dbReference type="EMBL" id="HDY59528.1"/>
    </source>
</evidence>
<dbReference type="PROSITE" id="PS50076">
    <property type="entry name" value="DNAJ_2"/>
    <property type="match status" value="1"/>
</dbReference>
<evidence type="ECO:0000256" key="7">
    <source>
        <dbReference type="PROSITE-ProRule" id="PRU00546"/>
    </source>
</evidence>
<sequence length="366" mass="40941">MKKDYYEILGISKNATPEEIKRAYRELAKKWHPDMNPNNKKEAEERFKEISEAYEVLMDPQKRQLYDNYGHEGVSQTFRGGGFSWDDFTHFDDLQDIFGNLFGGSIFEDFFGTTSRTRTTRHRGGDIKVVLKVSLEEIANSARKQFKVNRYEYCSSCSGRGGYDFTTCPQCSGKGQIRTQSRSFFGTFTSISTCPKCQGSGEIVKTPCTKCGGTGRIRVSRTVEISIPRGVSNGQYIVLRGEGHYGPGGKGNIIVEFEEKPHEYYERRGDDLFIRVSAPYSTLMNGGTIEIPGLNGAHNVVKIPKGCGAPEIIKIKGKGMPRINGGNGDLYVEIGLKPLSTYDRNLGKIIDELKKYEGAPVIEKRV</sequence>
<dbReference type="GO" id="GO:0051082">
    <property type="term" value="F:unfolded protein binding"/>
    <property type="evidence" value="ECO:0007669"/>
    <property type="project" value="UniProtKB-UniRule"/>
</dbReference>
<feature type="binding site" evidence="6">
    <location>
        <position position="194"/>
    </location>
    <ligand>
        <name>Zn(2+)</name>
        <dbReference type="ChEBI" id="CHEBI:29105"/>
        <label>2</label>
    </ligand>
</feature>
<keyword evidence="4 6" id="KW-0862">Zinc</keyword>
<dbReference type="InterPro" id="IPR012724">
    <property type="entry name" value="DnaJ"/>
</dbReference>
<dbReference type="SUPFAM" id="SSF49493">
    <property type="entry name" value="HSP40/DnaJ peptide-binding domain"/>
    <property type="match status" value="2"/>
</dbReference>
<dbReference type="HAMAP" id="MF_01152">
    <property type="entry name" value="DnaJ"/>
    <property type="match status" value="1"/>
</dbReference>
<evidence type="ECO:0000256" key="2">
    <source>
        <dbReference type="ARBA" id="ARBA00022737"/>
    </source>
</evidence>
<dbReference type="Pfam" id="PF01556">
    <property type="entry name" value="DnaJ_C"/>
    <property type="match status" value="1"/>
</dbReference>
<keyword evidence="3 6" id="KW-0863">Zinc-finger</keyword>
<dbReference type="SUPFAM" id="SSF57938">
    <property type="entry name" value="DnaJ/Hsp40 cysteine-rich domain"/>
    <property type="match status" value="1"/>
</dbReference>
<keyword evidence="6" id="KW-0963">Cytoplasm</keyword>
<evidence type="ECO:0000256" key="1">
    <source>
        <dbReference type="ARBA" id="ARBA00022723"/>
    </source>
</evidence>
<keyword evidence="2 6" id="KW-0677">Repeat</keyword>
<dbReference type="GO" id="GO:0009408">
    <property type="term" value="P:response to heat"/>
    <property type="evidence" value="ECO:0007669"/>
    <property type="project" value="InterPro"/>
</dbReference>
<dbReference type="InterPro" id="IPR036869">
    <property type="entry name" value="J_dom_sf"/>
</dbReference>
<dbReference type="CDD" id="cd10747">
    <property type="entry name" value="DnaJ_C"/>
    <property type="match status" value="1"/>
</dbReference>
<name>A0A7V0Z6L1_UNCW3</name>
<feature type="repeat" description="CXXCXGXG motif" evidence="6">
    <location>
        <begin position="168"/>
        <end position="175"/>
    </location>
</feature>
<evidence type="ECO:0000259" key="9">
    <source>
        <dbReference type="PROSITE" id="PS51188"/>
    </source>
</evidence>
<dbReference type="EMBL" id="DSKY01000021">
    <property type="protein sequence ID" value="HDY59528.1"/>
    <property type="molecule type" value="Genomic_DNA"/>
</dbReference>
<comment type="function">
    <text evidence="6">Participates actively in the response to hyperosmotic and heat shock by preventing the aggregation of stress-denatured proteins and by disaggregating proteins, also in an autonomous, DnaK-independent fashion. Unfolded proteins bind initially to DnaJ; upon interaction with the DnaJ-bound protein, DnaK hydrolyzes its bound ATP, resulting in the formation of a stable complex. GrpE releases ADP from DnaK; ATP binding to DnaK triggers the release of the substrate protein, thus completing the reaction cycle. Several rounds of ATP-dependent interactions between DnaJ, DnaK and GrpE are required for fully efficient folding. Also involved, together with DnaK and GrpE, in the DNA replication of plasmids through activation of initiation proteins.</text>
</comment>
<evidence type="ECO:0000256" key="4">
    <source>
        <dbReference type="ARBA" id="ARBA00022833"/>
    </source>
</evidence>
<dbReference type="PANTHER" id="PTHR43096:SF52">
    <property type="entry name" value="DNAJ HOMOLOG 1, MITOCHONDRIAL-RELATED"/>
    <property type="match status" value="1"/>
</dbReference>
<feature type="domain" description="CR-type" evidence="9">
    <location>
        <begin position="141"/>
        <end position="220"/>
    </location>
</feature>
<reference evidence="10" key="1">
    <citation type="journal article" date="2020" name="mSystems">
        <title>Genome- and Community-Level Interaction Insights into Carbon Utilization and Element Cycling Functions of Hydrothermarchaeota in Hydrothermal Sediment.</title>
        <authorList>
            <person name="Zhou Z."/>
            <person name="Liu Y."/>
            <person name="Xu W."/>
            <person name="Pan J."/>
            <person name="Luo Z.H."/>
            <person name="Li M."/>
        </authorList>
    </citation>
    <scope>NUCLEOTIDE SEQUENCE [LARGE SCALE GENOMIC DNA]</scope>
    <source>
        <strain evidence="10">SpSt-258</strain>
    </source>
</reference>
<dbReference type="GO" id="GO:0031072">
    <property type="term" value="F:heat shock protein binding"/>
    <property type="evidence" value="ECO:0007669"/>
    <property type="project" value="InterPro"/>
</dbReference>
<protein>
    <recommendedName>
        <fullName evidence="6">Chaperone protein DnaJ</fullName>
    </recommendedName>
</protein>
<comment type="cofactor">
    <cofactor evidence="6">
        <name>Zn(2+)</name>
        <dbReference type="ChEBI" id="CHEBI:29105"/>
    </cofactor>
    <text evidence="6">Binds 2 Zn(2+) ions per monomer.</text>
</comment>
<feature type="binding site" evidence="6">
    <location>
        <position position="211"/>
    </location>
    <ligand>
        <name>Zn(2+)</name>
        <dbReference type="ChEBI" id="CHEBI:29105"/>
        <label>1</label>
    </ligand>
</feature>
<dbReference type="InterPro" id="IPR001305">
    <property type="entry name" value="HSP_DnaJ_Cys-rich_dom"/>
</dbReference>
<comment type="similarity">
    <text evidence="6">Belongs to the DnaJ family.</text>
</comment>
<organism evidence="10">
    <name type="scientific">candidate division WOR-3 bacterium</name>
    <dbReference type="NCBI Taxonomy" id="2052148"/>
    <lineage>
        <taxon>Bacteria</taxon>
        <taxon>Bacteria division WOR-3</taxon>
    </lineage>
</organism>
<dbReference type="SMART" id="SM00271">
    <property type="entry name" value="DnaJ"/>
    <property type="match status" value="1"/>
</dbReference>
<dbReference type="CDD" id="cd10719">
    <property type="entry name" value="DnaJ_zf"/>
    <property type="match status" value="1"/>
</dbReference>
<dbReference type="PROSITE" id="PS51188">
    <property type="entry name" value="ZF_CR"/>
    <property type="match status" value="1"/>
</dbReference>
<proteinExistence type="inferred from homology"/>
<dbReference type="InterPro" id="IPR001623">
    <property type="entry name" value="DnaJ_domain"/>
</dbReference>
<feature type="repeat" description="CXXCXGXG motif" evidence="6">
    <location>
        <begin position="208"/>
        <end position="215"/>
    </location>
</feature>
<dbReference type="GO" id="GO:0005737">
    <property type="term" value="C:cytoplasm"/>
    <property type="evidence" value="ECO:0007669"/>
    <property type="project" value="UniProtKB-SubCell"/>
</dbReference>